<feature type="domain" description="Peptidase A1" evidence="6">
    <location>
        <begin position="757"/>
        <end position="1140"/>
    </location>
</feature>
<keyword evidence="2 4" id="KW-0064">Aspartyl protease</keyword>
<dbReference type="CDD" id="cd05471">
    <property type="entry name" value="pepsin_like"/>
    <property type="match status" value="1"/>
</dbReference>
<evidence type="ECO:0000256" key="1">
    <source>
        <dbReference type="ARBA" id="ARBA00007447"/>
    </source>
</evidence>
<name>A0A2N5SII4_9BASI</name>
<dbReference type="InterPro" id="IPR001461">
    <property type="entry name" value="Aspartic_peptidase_A1"/>
</dbReference>
<dbReference type="InterPro" id="IPR016024">
    <property type="entry name" value="ARM-type_fold"/>
</dbReference>
<keyword evidence="4" id="KW-0378">Hydrolase</keyword>
<dbReference type="GO" id="GO:0006508">
    <property type="term" value="P:proteolysis"/>
    <property type="evidence" value="ECO:0007669"/>
    <property type="project" value="UniProtKB-KW"/>
</dbReference>
<evidence type="ECO:0000256" key="3">
    <source>
        <dbReference type="PIRSR" id="PIRSR601461-1"/>
    </source>
</evidence>
<feature type="region of interest" description="Disordered" evidence="5">
    <location>
        <begin position="658"/>
        <end position="710"/>
    </location>
</feature>
<dbReference type="InterPro" id="IPR058913">
    <property type="entry name" value="Integrase_dom_put"/>
</dbReference>
<dbReference type="Gene3D" id="2.40.70.10">
    <property type="entry name" value="Acid Proteases"/>
    <property type="match status" value="2"/>
</dbReference>
<feature type="active site" evidence="3">
    <location>
        <position position="775"/>
    </location>
</feature>
<comment type="caution">
    <text evidence="7">The sequence shown here is derived from an EMBL/GenBank/DDBJ whole genome shotgun (WGS) entry which is preliminary data.</text>
</comment>
<evidence type="ECO:0000256" key="2">
    <source>
        <dbReference type="ARBA" id="ARBA00022750"/>
    </source>
</evidence>
<dbReference type="InterPro" id="IPR034164">
    <property type="entry name" value="Pepsin-like_dom"/>
</dbReference>
<feature type="compositionally biased region" description="Low complexity" evidence="5">
    <location>
        <begin position="40"/>
        <end position="54"/>
    </location>
</feature>
<dbReference type="SUPFAM" id="SSF48371">
    <property type="entry name" value="ARM repeat"/>
    <property type="match status" value="1"/>
</dbReference>
<dbReference type="PRINTS" id="PR00792">
    <property type="entry name" value="PEPSIN"/>
</dbReference>
<evidence type="ECO:0000256" key="5">
    <source>
        <dbReference type="SAM" id="MobiDB-lite"/>
    </source>
</evidence>
<comment type="similarity">
    <text evidence="1 4">Belongs to the peptidase A1 family.</text>
</comment>
<proteinExistence type="inferred from homology"/>
<keyword evidence="4" id="KW-0645">Protease</keyword>
<dbReference type="AlphaFoldDB" id="A0A2N5SII4"/>
<feature type="compositionally biased region" description="Acidic residues" evidence="5">
    <location>
        <begin position="64"/>
        <end position="81"/>
    </location>
</feature>
<evidence type="ECO:0000313" key="8">
    <source>
        <dbReference type="Proteomes" id="UP000235392"/>
    </source>
</evidence>
<gene>
    <name evidence="7" type="ORF">PCASD_19962</name>
</gene>
<feature type="region of interest" description="Disordered" evidence="5">
    <location>
        <begin position="1"/>
        <end position="126"/>
    </location>
</feature>
<dbReference type="PROSITE" id="PS00141">
    <property type="entry name" value="ASP_PROTEASE"/>
    <property type="match status" value="1"/>
</dbReference>
<feature type="active site" evidence="3">
    <location>
        <position position="1025"/>
    </location>
</feature>
<dbReference type="Gene3D" id="1.25.10.10">
    <property type="entry name" value="Leucine-rich Repeat Variant"/>
    <property type="match status" value="2"/>
</dbReference>
<protein>
    <recommendedName>
        <fullName evidence="6">Peptidase A1 domain-containing protein</fullName>
    </recommendedName>
</protein>
<dbReference type="PROSITE" id="PS51767">
    <property type="entry name" value="PEPTIDASE_A1"/>
    <property type="match status" value="1"/>
</dbReference>
<organism evidence="7 8">
    <name type="scientific">Puccinia coronata f. sp. avenae</name>
    <dbReference type="NCBI Taxonomy" id="200324"/>
    <lineage>
        <taxon>Eukaryota</taxon>
        <taxon>Fungi</taxon>
        <taxon>Dikarya</taxon>
        <taxon>Basidiomycota</taxon>
        <taxon>Pucciniomycotina</taxon>
        <taxon>Pucciniomycetes</taxon>
        <taxon>Pucciniales</taxon>
        <taxon>Pucciniaceae</taxon>
        <taxon>Puccinia</taxon>
    </lineage>
</organism>
<feature type="compositionally biased region" description="Basic and acidic residues" evidence="5">
    <location>
        <begin position="94"/>
        <end position="105"/>
    </location>
</feature>
<feature type="compositionally biased region" description="Low complexity" evidence="5">
    <location>
        <begin position="82"/>
        <end position="92"/>
    </location>
</feature>
<accession>A0A2N5SII4</accession>
<dbReference type="InterPro" id="IPR011989">
    <property type="entry name" value="ARM-like"/>
</dbReference>
<dbReference type="SUPFAM" id="SSF50630">
    <property type="entry name" value="Acid proteases"/>
    <property type="match status" value="1"/>
</dbReference>
<dbReference type="PANTHER" id="PTHR46177">
    <property type="entry name" value="INTEGRASE CATALYTIC DOMAIN-CONTAINING PROTEIN"/>
    <property type="match status" value="1"/>
</dbReference>
<feature type="region of interest" description="Disordered" evidence="5">
    <location>
        <begin position="1195"/>
        <end position="1219"/>
    </location>
</feature>
<dbReference type="Pfam" id="PF24764">
    <property type="entry name" value="rva_4"/>
    <property type="match status" value="1"/>
</dbReference>
<feature type="compositionally biased region" description="Polar residues" evidence="5">
    <location>
        <begin position="662"/>
        <end position="686"/>
    </location>
</feature>
<reference evidence="7 8" key="1">
    <citation type="submission" date="2017-11" db="EMBL/GenBank/DDBJ databases">
        <title>De novo assembly and phasing of dikaryotic genomes from two isolates of Puccinia coronata f. sp. avenae, the causal agent of oat crown rust.</title>
        <authorList>
            <person name="Miller M.E."/>
            <person name="Zhang Y."/>
            <person name="Omidvar V."/>
            <person name="Sperschneider J."/>
            <person name="Schwessinger B."/>
            <person name="Raley C."/>
            <person name="Palmer J.M."/>
            <person name="Garnica D."/>
            <person name="Upadhyaya N."/>
            <person name="Rathjen J."/>
            <person name="Taylor J.M."/>
            <person name="Park R.F."/>
            <person name="Dodds P.N."/>
            <person name="Hirsch C.D."/>
            <person name="Kianian S.F."/>
            <person name="Figueroa M."/>
        </authorList>
    </citation>
    <scope>NUCLEOTIDE SEQUENCE [LARGE SCALE GENOMIC DNA]</scope>
    <source>
        <strain evidence="7">12SD80</strain>
    </source>
</reference>
<feature type="compositionally biased region" description="Polar residues" evidence="5">
    <location>
        <begin position="1"/>
        <end position="27"/>
    </location>
</feature>
<dbReference type="EMBL" id="PGCI01000865">
    <property type="protein sequence ID" value="PLW13035.1"/>
    <property type="molecule type" value="Genomic_DNA"/>
</dbReference>
<dbReference type="Pfam" id="PF00026">
    <property type="entry name" value="Asp"/>
    <property type="match status" value="2"/>
</dbReference>
<dbReference type="InterPro" id="IPR001969">
    <property type="entry name" value="Aspartic_peptidase_AS"/>
</dbReference>
<dbReference type="GO" id="GO:0004190">
    <property type="term" value="F:aspartic-type endopeptidase activity"/>
    <property type="evidence" value="ECO:0007669"/>
    <property type="project" value="UniProtKB-KW"/>
</dbReference>
<evidence type="ECO:0000256" key="4">
    <source>
        <dbReference type="RuleBase" id="RU000454"/>
    </source>
</evidence>
<sequence length="1243" mass="135214">MEMTYQQETSPTISSHSNDNQPLISHQDTSEESDLDTLDSKSNTDSSNNNSKTNNPDHSHTDSDSDSDSNSDSDSDADSDSSSDSGSDVLTSDDSERSGSDDEKSITSFGPDSEGSADETPELNLSPQDKRLQYLVSSLISLGYKGPAIIKTLYEKHGIQISPRNLTRKRKEWALRQCDLQKSPPPPPLSPPVRASVLSSHAKGMNLKEIQARLTQETGVDVTIRTVQRYLRKLNLKLLPNDLSDGRITMEKVFEAINNARDCLLQHNTGYRRMRIILIRQYNIRIPRQIIYNVLKEIDPEGMSQRLRMFVHVTNNDPQHIGLYFLHLVSKVGGIPLKVTSDYGTKTVEMAVHQMSLSHIYAGISKEEAEKRMHFTKSTHNQKIEALWSQMMKQHNRSIKHNIMTEIENGTYDPDDHTQKLLFQFLWIPVFQASVDIWVNGYNHYRKRYDKLTTLPTGVTPEFAYTTPEYFHTTNQLVPIPSADTDALLQQKYPDSQNILAHQSLCAHLSQSFIQTGGEGSLSNNLQAYVKALFLSASDQSPDVRKNVCSALVSLLSSNPDVLMPNLSQTVDFMLYTTQETDETVALEACEFWLAFGEDLRLKNYLAGYLEKIVPVLLKGMIYSEEDLLILDNDKEDKTVPDREQDIKPRFYGARDARSLDDSSCSSPVHNQSSNSNNPSEAQLNNDGAAAAATEDADEDGKIKEEGESDEDDLYAEWNLRKCSAAALDVIAVNFENALLDYLLPILKEYLFQPKEYFTSILIGTPPQSLNVILDTGSSDLWIASANCSISSGCAVGLGPRFDPLNSSSAATSNTPFSIKYSSGLYRLQPPAARSVAATDVTSVYQTDVTSAAPTDTLCLCSNVSVGPADIKSVWATDCDNITFAGYKLPPQSFAVVDTVSAELLSRDVSGLMGLGFQPLASSGVTPIWQNIINNNSTNGNISFPGFSFGLTRYINTSGPAEVEPGGLFTLGTLNASLIAPGKAISFVPMPPGLQSYWLIPMEGLDVNGVPLPLNAQSSPNVAIDTGTTLIGGPAKEVKQFYSQVIGSSPASGSYQGYYSYPCNSSVLVSFRFGGKNYSMAPDDFNLGPFGSNGRCLGSVFKLELSGASKSLISWVIGDSFLKKYLPPAVGFAKLWSAFNSTGASVVTAGGPLFAPGTLRVVEASAAGALAANASSLPPGLRGGANSSLSLGPALGNAKASTAPQPTRPAPPRLASRLPRPLPIMTTPSLLITNHGLPPLLWP</sequence>
<evidence type="ECO:0000313" key="7">
    <source>
        <dbReference type="EMBL" id="PLW13035.1"/>
    </source>
</evidence>
<dbReference type="Proteomes" id="UP000235392">
    <property type="component" value="Unassembled WGS sequence"/>
</dbReference>
<dbReference type="PANTHER" id="PTHR46177:SF1">
    <property type="entry name" value="INTEGRASE CATALYTIC DOMAIN-CONTAINING PROTEIN"/>
    <property type="match status" value="1"/>
</dbReference>
<evidence type="ECO:0000259" key="6">
    <source>
        <dbReference type="PROSITE" id="PS51767"/>
    </source>
</evidence>
<dbReference type="InterPro" id="IPR033121">
    <property type="entry name" value="PEPTIDASE_A1"/>
</dbReference>
<dbReference type="InterPro" id="IPR021109">
    <property type="entry name" value="Peptidase_aspartic_dom_sf"/>
</dbReference>